<gene>
    <name evidence="8" type="ORF">M0811_01301</name>
</gene>
<feature type="transmembrane region" description="Helical" evidence="6">
    <location>
        <begin position="227"/>
        <end position="249"/>
    </location>
</feature>
<reference evidence="8" key="1">
    <citation type="submission" date="2022-10" db="EMBL/GenBank/DDBJ databases">
        <title>Novel sulphate-reducing endosymbionts in the free-living metamonad Anaeramoeba.</title>
        <authorList>
            <person name="Jerlstrom-Hultqvist J."/>
            <person name="Cepicka I."/>
            <person name="Gallot-Lavallee L."/>
            <person name="Salas-Leiva D."/>
            <person name="Curtis B.A."/>
            <person name="Zahonova K."/>
            <person name="Pipaliya S."/>
            <person name="Dacks J."/>
            <person name="Roger A.J."/>
        </authorList>
    </citation>
    <scope>NUCLEOTIDE SEQUENCE</scope>
    <source>
        <strain evidence="8">BMAN</strain>
    </source>
</reference>
<dbReference type="OMA" id="RIVWICF"/>
<feature type="domain" description="THH1/TOM1/TOM3" evidence="7">
    <location>
        <begin position="11"/>
        <end position="248"/>
    </location>
</feature>
<evidence type="ECO:0000313" key="8">
    <source>
        <dbReference type="EMBL" id="KAJ5072287.1"/>
    </source>
</evidence>
<dbReference type="InterPro" id="IPR040226">
    <property type="entry name" value="THH1/TOM1/TOM3"/>
</dbReference>
<evidence type="ECO:0000256" key="1">
    <source>
        <dbReference type="ARBA" id="ARBA00004127"/>
    </source>
</evidence>
<evidence type="ECO:0000313" key="9">
    <source>
        <dbReference type="Proteomes" id="UP001149090"/>
    </source>
</evidence>
<protein>
    <submittedName>
        <fullName evidence="8">Tobamovirus multiplication protein 1-like isoform x1</fullName>
    </submittedName>
</protein>
<dbReference type="GO" id="GO:0012505">
    <property type="term" value="C:endomembrane system"/>
    <property type="evidence" value="ECO:0007669"/>
    <property type="project" value="UniProtKB-SubCell"/>
</dbReference>
<organism evidence="8 9">
    <name type="scientific">Anaeramoeba ignava</name>
    <name type="common">Anaerobic marine amoeba</name>
    <dbReference type="NCBI Taxonomy" id="1746090"/>
    <lineage>
        <taxon>Eukaryota</taxon>
        <taxon>Metamonada</taxon>
        <taxon>Anaeramoebidae</taxon>
        <taxon>Anaeramoeba</taxon>
    </lineage>
</organism>
<feature type="transmembrane region" description="Helical" evidence="6">
    <location>
        <begin position="72"/>
        <end position="92"/>
    </location>
</feature>
<evidence type="ECO:0000256" key="3">
    <source>
        <dbReference type="ARBA" id="ARBA00022692"/>
    </source>
</evidence>
<dbReference type="Pfam" id="PF06454">
    <property type="entry name" value="THH1_TOM1-3_dom"/>
    <property type="match status" value="1"/>
</dbReference>
<keyword evidence="4 6" id="KW-1133">Transmembrane helix</keyword>
<feature type="transmembrane region" description="Helical" evidence="6">
    <location>
        <begin position="6"/>
        <end position="28"/>
    </location>
</feature>
<evidence type="ECO:0000256" key="2">
    <source>
        <dbReference type="ARBA" id="ARBA00006779"/>
    </source>
</evidence>
<dbReference type="InterPro" id="IPR009457">
    <property type="entry name" value="THH1/TOM1/TOM3_dom"/>
</dbReference>
<proteinExistence type="inferred from homology"/>
<feature type="transmembrane region" description="Helical" evidence="6">
    <location>
        <begin position="153"/>
        <end position="175"/>
    </location>
</feature>
<evidence type="ECO:0000256" key="5">
    <source>
        <dbReference type="ARBA" id="ARBA00023136"/>
    </source>
</evidence>
<keyword evidence="3 6" id="KW-0812">Transmembrane</keyword>
<feature type="transmembrane region" description="Helical" evidence="6">
    <location>
        <begin position="112"/>
        <end position="133"/>
    </location>
</feature>
<dbReference type="OrthoDB" id="19353at2759"/>
<keyword evidence="5 6" id="KW-0472">Membrane</keyword>
<feature type="transmembrane region" description="Helical" evidence="6">
    <location>
        <begin position="196"/>
        <end position="215"/>
    </location>
</feature>
<sequence length="283" mass="32939">MKSYFIGGLVGYLVLWLFSVIGLIRLYISKKRLYPYSKLQIHFHILLFCFLIVRIVWICFEGSSDITALLILNRYACTGFFTTFTYIIFFWAEIYHFLSHLSYRIGLDKLKIPFIIVNVCLYIATTVYSIIFIDDEVTHRKRGNSDPIYNSSVLLIAAISFVASLGFLVYGFLLLRQIKKAISVVSSKKKSLVRMGIFTVIFSLCFLCRFIILLYRPITNKFLAEGLYFSLSYYIPEMVPSLIQLSVMFPSFPKSFIQPIQEKETIFQNQDDESLQPYFLQTN</sequence>
<accession>A0A9Q0LG61</accession>
<comment type="similarity">
    <text evidence="2">Belongs to the plant tobamovirus multiplication TOM1 protein family.</text>
</comment>
<keyword evidence="9" id="KW-1185">Reference proteome</keyword>
<evidence type="ECO:0000259" key="7">
    <source>
        <dbReference type="Pfam" id="PF06454"/>
    </source>
</evidence>
<dbReference type="PANTHER" id="PTHR31142">
    <property type="entry name" value="TOBAMOVIRUS MULTIPLICATION PROTEIN 1-LIKE ISOFORM X1"/>
    <property type="match status" value="1"/>
</dbReference>
<feature type="transmembrane region" description="Helical" evidence="6">
    <location>
        <begin position="40"/>
        <end position="60"/>
    </location>
</feature>
<dbReference type="Proteomes" id="UP001149090">
    <property type="component" value="Unassembled WGS sequence"/>
</dbReference>
<dbReference type="EMBL" id="JAPDFW010000081">
    <property type="protein sequence ID" value="KAJ5072287.1"/>
    <property type="molecule type" value="Genomic_DNA"/>
</dbReference>
<comment type="caution">
    <text evidence="8">The sequence shown here is derived from an EMBL/GenBank/DDBJ whole genome shotgun (WGS) entry which is preliminary data.</text>
</comment>
<comment type="subcellular location">
    <subcellularLocation>
        <location evidence="1">Endomembrane system</location>
        <topology evidence="1">Multi-pass membrane protein</topology>
    </subcellularLocation>
</comment>
<dbReference type="AlphaFoldDB" id="A0A9Q0LG61"/>
<name>A0A9Q0LG61_ANAIG</name>
<dbReference type="PANTHER" id="PTHR31142:SF3">
    <property type="entry name" value="THH1_TOM1_TOM3 DOMAIN-CONTAINING PROTEIN"/>
    <property type="match status" value="1"/>
</dbReference>
<evidence type="ECO:0000256" key="6">
    <source>
        <dbReference type="SAM" id="Phobius"/>
    </source>
</evidence>
<evidence type="ECO:0000256" key="4">
    <source>
        <dbReference type="ARBA" id="ARBA00022989"/>
    </source>
</evidence>